<sequence length="448" mass="46617">MTSSSTPATTAAGSLYERDAAVVAGIEKLRFFPLSVVAGRGVWLTEEGGRELLDLSATWTACGLGHGHPAVTEAVTRALQAPPGAGGLSAVHPDSVGFAEELLELTPGSGDRRVYFGHAGSDANDVVIRACRHATGRRRVVTFEHCYHGGIGVAMRVSGVHIDAGLAPDPDLYLATYPNPFRPHADGDDPVEASVAASLAEVDRELARGDVACVMVEPILSDGGMVLPPPGFLRRLHEVCRRHDVPLVCDEVKMGLGRPGVLHAFQLDDVVPDIITFGKVIGGGLPLSAAVGPAAILDGPAASALLTTAGNPICTAAGRAVLRTIVAEELPARAAAAGSRMVAGLRELQARLPQIGDVRGAGLAIGVELVSDRGTNAPDRRLAQQVVYRAWQLGAVVYYVGGNVLEITPPLVISDEEADRGVEILGRAIEDASNGAVADELLLPFAGW</sequence>
<dbReference type="RefSeq" id="WP_343909607.1">
    <property type="nucleotide sequence ID" value="NZ_BAAAJE010000026.1"/>
</dbReference>
<reference evidence="5" key="1">
    <citation type="journal article" date="2019" name="Int. J. Syst. Evol. Microbiol.">
        <title>The Global Catalogue of Microorganisms (GCM) 10K type strain sequencing project: providing services to taxonomists for standard genome sequencing and annotation.</title>
        <authorList>
            <consortium name="The Broad Institute Genomics Platform"/>
            <consortium name="The Broad Institute Genome Sequencing Center for Infectious Disease"/>
            <person name="Wu L."/>
            <person name="Ma J."/>
        </authorList>
    </citation>
    <scope>NUCLEOTIDE SEQUENCE [LARGE SCALE GENOMIC DNA]</scope>
    <source>
        <strain evidence="5">JCM 11813</strain>
    </source>
</reference>
<comment type="similarity">
    <text evidence="1 3">Belongs to the class-III pyridoxal-phosphate-dependent aminotransferase family.</text>
</comment>
<comment type="caution">
    <text evidence="4">The sequence shown here is derived from an EMBL/GenBank/DDBJ whole genome shotgun (WGS) entry which is preliminary data.</text>
</comment>
<dbReference type="InterPro" id="IPR015421">
    <property type="entry name" value="PyrdxlP-dep_Trfase_major"/>
</dbReference>
<gene>
    <name evidence="4" type="ORF">GCM10009606_40470</name>
</gene>
<evidence type="ECO:0000256" key="1">
    <source>
        <dbReference type="ARBA" id="ARBA00008954"/>
    </source>
</evidence>
<keyword evidence="2 3" id="KW-0663">Pyridoxal phosphate</keyword>
<dbReference type="Pfam" id="PF00202">
    <property type="entry name" value="Aminotran_3"/>
    <property type="match status" value="1"/>
</dbReference>
<dbReference type="Proteomes" id="UP001499979">
    <property type="component" value="Unassembled WGS sequence"/>
</dbReference>
<dbReference type="InterPro" id="IPR015424">
    <property type="entry name" value="PyrdxlP-dep_Trfase"/>
</dbReference>
<evidence type="ECO:0000313" key="5">
    <source>
        <dbReference type="Proteomes" id="UP001499979"/>
    </source>
</evidence>
<keyword evidence="4" id="KW-0032">Aminotransferase</keyword>
<dbReference type="EMBL" id="BAAAJE010000026">
    <property type="protein sequence ID" value="GAA1158559.1"/>
    <property type="molecule type" value="Genomic_DNA"/>
</dbReference>
<dbReference type="PANTHER" id="PTHR45688:SF13">
    <property type="entry name" value="ALANINE--GLYOXYLATE AMINOTRANSFERASE 2-LIKE"/>
    <property type="match status" value="1"/>
</dbReference>
<protein>
    <submittedName>
        <fullName evidence="4">Aspartate aminotransferase family protein</fullName>
    </submittedName>
</protein>
<accession>A0ABP4F9B3</accession>
<name>A0ABP4F9B3_9ACTN</name>
<keyword evidence="4" id="KW-0808">Transferase</keyword>
<dbReference type="InterPro" id="IPR005814">
    <property type="entry name" value="Aminotrans_3"/>
</dbReference>
<dbReference type="InterPro" id="IPR015422">
    <property type="entry name" value="PyrdxlP-dep_Trfase_small"/>
</dbReference>
<evidence type="ECO:0000256" key="2">
    <source>
        <dbReference type="ARBA" id="ARBA00022898"/>
    </source>
</evidence>
<dbReference type="Gene3D" id="3.90.1150.10">
    <property type="entry name" value="Aspartate Aminotransferase, domain 1"/>
    <property type="match status" value="1"/>
</dbReference>
<dbReference type="PROSITE" id="PS00600">
    <property type="entry name" value="AA_TRANSFER_CLASS_3"/>
    <property type="match status" value="1"/>
</dbReference>
<evidence type="ECO:0000313" key="4">
    <source>
        <dbReference type="EMBL" id="GAA1158559.1"/>
    </source>
</evidence>
<dbReference type="SUPFAM" id="SSF53383">
    <property type="entry name" value="PLP-dependent transferases"/>
    <property type="match status" value="1"/>
</dbReference>
<dbReference type="PIRSF" id="PIRSF000521">
    <property type="entry name" value="Transaminase_4ab_Lys_Orn"/>
    <property type="match status" value="1"/>
</dbReference>
<evidence type="ECO:0000256" key="3">
    <source>
        <dbReference type="RuleBase" id="RU003560"/>
    </source>
</evidence>
<keyword evidence="5" id="KW-1185">Reference proteome</keyword>
<organism evidence="4 5">
    <name type="scientific">Nocardioides aquiterrae</name>
    <dbReference type="NCBI Taxonomy" id="203799"/>
    <lineage>
        <taxon>Bacteria</taxon>
        <taxon>Bacillati</taxon>
        <taxon>Actinomycetota</taxon>
        <taxon>Actinomycetes</taxon>
        <taxon>Propionibacteriales</taxon>
        <taxon>Nocardioidaceae</taxon>
        <taxon>Nocardioides</taxon>
    </lineage>
</organism>
<proteinExistence type="inferred from homology"/>
<dbReference type="InterPro" id="IPR049704">
    <property type="entry name" value="Aminotrans_3_PPA_site"/>
</dbReference>
<dbReference type="CDD" id="cd00610">
    <property type="entry name" value="OAT_like"/>
    <property type="match status" value="1"/>
</dbReference>
<dbReference type="GO" id="GO:0008483">
    <property type="term" value="F:transaminase activity"/>
    <property type="evidence" value="ECO:0007669"/>
    <property type="project" value="UniProtKB-KW"/>
</dbReference>
<dbReference type="PANTHER" id="PTHR45688">
    <property type="match status" value="1"/>
</dbReference>
<dbReference type="Gene3D" id="3.40.640.10">
    <property type="entry name" value="Type I PLP-dependent aspartate aminotransferase-like (Major domain)"/>
    <property type="match status" value="1"/>
</dbReference>